<keyword evidence="7" id="KW-1015">Disulfide bond</keyword>
<evidence type="ECO:0000256" key="9">
    <source>
        <dbReference type="ARBA" id="ARBA00023180"/>
    </source>
</evidence>
<protein>
    <submittedName>
        <fullName evidence="13">Si:dkey-222p3.1</fullName>
    </submittedName>
</protein>
<reference evidence="13" key="2">
    <citation type="submission" date="2025-08" db="UniProtKB">
        <authorList>
            <consortium name="Ensembl"/>
        </authorList>
    </citation>
    <scope>IDENTIFICATION</scope>
</reference>
<proteinExistence type="predicted"/>
<feature type="signal peptide" evidence="11">
    <location>
        <begin position="1"/>
        <end position="20"/>
    </location>
</feature>
<evidence type="ECO:0000256" key="1">
    <source>
        <dbReference type="ARBA" id="ARBA00004251"/>
    </source>
</evidence>
<dbReference type="InterPro" id="IPR051713">
    <property type="entry name" value="T-cell_Activation_Regulation"/>
</dbReference>
<keyword evidence="4 11" id="KW-0732">Signal</keyword>
<dbReference type="GO" id="GO:0006955">
    <property type="term" value="P:immune response"/>
    <property type="evidence" value="ECO:0007669"/>
    <property type="project" value="TreeGrafter"/>
</dbReference>
<dbReference type="GO" id="GO:0042130">
    <property type="term" value="P:negative regulation of T cell proliferation"/>
    <property type="evidence" value="ECO:0007669"/>
    <property type="project" value="TreeGrafter"/>
</dbReference>
<dbReference type="InterPro" id="IPR036179">
    <property type="entry name" value="Ig-like_dom_sf"/>
</dbReference>
<dbReference type="Pfam" id="PF07686">
    <property type="entry name" value="V-set"/>
    <property type="match status" value="1"/>
</dbReference>
<dbReference type="Gene3D" id="2.60.40.10">
    <property type="entry name" value="Immunoglobulins"/>
    <property type="match status" value="1"/>
</dbReference>
<evidence type="ECO:0000256" key="10">
    <source>
        <dbReference type="ARBA" id="ARBA00023319"/>
    </source>
</evidence>
<keyword evidence="8" id="KW-0675">Receptor</keyword>
<keyword evidence="2" id="KW-1003">Cell membrane</keyword>
<feature type="chain" id="PRO_5034682652" evidence="11">
    <location>
        <begin position="21"/>
        <end position="185"/>
    </location>
</feature>
<dbReference type="PANTHER" id="PTHR25466">
    <property type="entry name" value="T-LYMPHOCYTE ACTIVATION ANTIGEN"/>
    <property type="match status" value="1"/>
</dbReference>
<dbReference type="PANTHER" id="PTHR25466:SF14">
    <property type="entry name" value="BUTYROPHILIN SUBFAMILY 2 MEMBER A2-LIKE-RELATED"/>
    <property type="match status" value="1"/>
</dbReference>
<dbReference type="GO" id="GO:0031295">
    <property type="term" value="P:T cell costimulation"/>
    <property type="evidence" value="ECO:0007669"/>
    <property type="project" value="TreeGrafter"/>
</dbReference>
<evidence type="ECO:0000256" key="8">
    <source>
        <dbReference type="ARBA" id="ARBA00023170"/>
    </source>
</evidence>
<sequence>MTVWYWLVTSLIVLVNRAAADETVEGYTGYSAILPCVYSGKISKDFSLFWRFKDSKNVYDISAGKDYLLNQDYQFRNRTTLFPFQYEKGNFSLLLTDLKNFDTGEYTCFYPKERFVRKVILQVKDGPPPATPNSSTETRAEALCRAQVSSSENVEATAASFKRRQCHVLFFFIVALKRAGKTAAL</sequence>
<evidence type="ECO:0000256" key="5">
    <source>
        <dbReference type="ARBA" id="ARBA00022989"/>
    </source>
</evidence>
<keyword evidence="5" id="KW-1133">Transmembrane helix</keyword>
<dbReference type="AlphaFoldDB" id="A0A8C9QY76"/>
<evidence type="ECO:0000256" key="4">
    <source>
        <dbReference type="ARBA" id="ARBA00022729"/>
    </source>
</evidence>
<dbReference type="PROSITE" id="PS50835">
    <property type="entry name" value="IG_LIKE"/>
    <property type="match status" value="1"/>
</dbReference>
<dbReference type="InterPro" id="IPR013783">
    <property type="entry name" value="Ig-like_fold"/>
</dbReference>
<dbReference type="SUPFAM" id="SSF48726">
    <property type="entry name" value="Immunoglobulin"/>
    <property type="match status" value="1"/>
</dbReference>
<reference evidence="13" key="3">
    <citation type="submission" date="2025-09" db="UniProtKB">
        <authorList>
            <consortium name="Ensembl"/>
        </authorList>
    </citation>
    <scope>IDENTIFICATION</scope>
</reference>
<evidence type="ECO:0000313" key="13">
    <source>
        <dbReference type="Ensembl" id="ENSSFOP00015002873.1"/>
    </source>
</evidence>
<organism evidence="13 14">
    <name type="scientific">Scleropages formosus</name>
    <name type="common">Asian bonytongue</name>
    <name type="synonym">Osteoglossum formosum</name>
    <dbReference type="NCBI Taxonomy" id="113540"/>
    <lineage>
        <taxon>Eukaryota</taxon>
        <taxon>Metazoa</taxon>
        <taxon>Chordata</taxon>
        <taxon>Craniata</taxon>
        <taxon>Vertebrata</taxon>
        <taxon>Euteleostomi</taxon>
        <taxon>Actinopterygii</taxon>
        <taxon>Neopterygii</taxon>
        <taxon>Teleostei</taxon>
        <taxon>Osteoglossocephala</taxon>
        <taxon>Osteoglossomorpha</taxon>
        <taxon>Osteoglossiformes</taxon>
        <taxon>Osteoglossidae</taxon>
        <taxon>Scleropages</taxon>
    </lineage>
</organism>
<evidence type="ECO:0000256" key="6">
    <source>
        <dbReference type="ARBA" id="ARBA00023136"/>
    </source>
</evidence>
<evidence type="ECO:0000313" key="14">
    <source>
        <dbReference type="Proteomes" id="UP000694397"/>
    </source>
</evidence>
<evidence type="ECO:0000259" key="12">
    <source>
        <dbReference type="PROSITE" id="PS50835"/>
    </source>
</evidence>
<accession>A0A8C9QY76</accession>
<dbReference type="OrthoDB" id="9898017at2759"/>
<keyword evidence="10" id="KW-0393">Immunoglobulin domain</keyword>
<evidence type="ECO:0000256" key="11">
    <source>
        <dbReference type="SAM" id="SignalP"/>
    </source>
</evidence>
<evidence type="ECO:0000256" key="3">
    <source>
        <dbReference type="ARBA" id="ARBA00022692"/>
    </source>
</evidence>
<dbReference type="GO" id="GO:0009897">
    <property type="term" value="C:external side of plasma membrane"/>
    <property type="evidence" value="ECO:0007669"/>
    <property type="project" value="TreeGrafter"/>
</dbReference>
<dbReference type="GO" id="GO:0042102">
    <property type="term" value="P:positive regulation of T cell proliferation"/>
    <property type="evidence" value="ECO:0007669"/>
    <property type="project" value="TreeGrafter"/>
</dbReference>
<evidence type="ECO:0000256" key="2">
    <source>
        <dbReference type="ARBA" id="ARBA00022475"/>
    </source>
</evidence>
<keyword evidence="6" id="KW-0472">Membrane</keyword>
<keyword evidence="3" id="KW-0812">Transmembrane</keyword>
<dbReference type="GeneTree" id="ENSGT00990000205673"/>
<dbReference type="InterPro" id="IPR007110">
    <property type="entry name" value="Ig-like_dom"/>
</dbReference>
<reference evidence="13 14" key="1">
    <citation type="submission" date="2019-04" db="EMBL/GenBank/DDBJ databases">
        <authorList>
            <consortium name="Wellcome Sanger Institute Data Sharing"/>
        </authorList>
    </citation>
    <scope>NUCLEOTIDE SEQUENCE [LARGE SCALE GENOMIC DNA]</scope>
</reference>
<dbReference type="GO" id="GO:0071222">
    <property type="term" value="P:cellular response to lipopolysaccharide"/>
    <property type="evidence" value="ECO:0007669"/>
    <property type="project" value="TreeGrafter"/>
</dbReference>
<dbReference type="InterPro" id="IPR013106">
    <property type="entry name" value="Ig_V-set"/>
</dbReference>
<comment type="subcellular location">
    <subcellularLocation>
        <location evidence="1">Cell membrane</location>
        <topology evidence="1">Single-pass type I membrane protein</topology>
    </subcellularLocation>
</comment>
<dbReference type="Proteomes" id="UP000694397">
    <property type="component" value="Chromosome 1"/>
</dbReference>
<dbReference type="Ensembl" id="ENSSFOT00015002918.2">
    <property type="protein sequence ID" value="ENSSFOP00015002873.1"/>
    <property type="gene ID" value="ENSSFOG00015001907.2"/>
</dbReference>
<keyword evidence="14" id="KW-1185">Reference proteome</keyword>
<name>A0A8C9QY76_SCLFO</name>
<evidence type="ECO:0000256" key="7">
    <source>
        <dbReference type="ARBA" id="ARBA00023157"/>
    </source>
</evidence>
<keyword evidence="9" id="KW-0325">Glycoprotein</keyword>
<dbReference type="GO" id="GO:0007166">
    <property type="term" value="P:cell surface receptor signaling pathway"/>
    <property type="evidence" value="ECO:0007669"/>
    <property type="project" value="TreeGrafter"/>
</dbReference>
<feature type="domain" description="Ig-like" evidence="12">
    <location>
        <begin position="29"/>
        <end position="108"/>
    </location>
</feature>